<evidence type="ECO:0000259" key="3">
    <source>
        <dbReference type="PROSITE" id="PS50887"/>
    </source>
</evidence>
<sequence length="490" mass="54539">MATFSIAFIMIGIAFLVAAYIPARKICRASIQIGWKALLVLICGFIAGYTFVLISLLHSPQTSSPVLFGLSLILLSGSIFVYMVITFSLATILQLNSLAGEEKHNALHDSLTALPNRKHCIDVITSTCEVGGDFSVLMIDVVNFKQINDGMGHFCGDQMLVQIGQRINSLLEPTDFLARVGGDEFVLVHQTTNHQEIKKLCKQIDTVLRKPFSIDGFELTTSVVIGVCGSDSDATTSELFINHADLAMYYAKKSGRLSAFYNQDMSLGAKQKLEISRQIDTALEKCSFRMFYQPIMCGKNDIVEGYEALIRWVDDHGRFISPVDFIPIAEQSNKISSITAWILEQVAKDLVKFQVHDIECDIHINLSAKDLLGKSLFHHLETLVERNPQFAEHVVLEITETTAINRLRSPIEMLNDIKKLGFRISLDDFGTGYSSLSLLRDLPVDQIKIDRSFLFQLKSNHRNESIVANAISLAHGLGYTVVAEGVEDRD</sequence>
<keyword evidence="1" id="KW-0472">Membrane</keyword>
<dbReference type="GO" id="GO:0071111">
    <property type="term" value="F:cyclic-guanylate-specific phosphodiesterase activity"/>
    <property type="evidence" value="ECO:0007669"/>
    <property type="project" value="InterPro"/>
</dbReference>
<keyword evidence="5" id="KW-1185">Reference proteome</keyword>
<dbReference type="Proteomes" id="UP001155586">
    <property type="component" value="Unassembled WGS sequence"/>
</dbReference>
<dbReference type="CDD" id="cd01949">
    <property type="entry name" value="GGDEF"/>
    <property type="match status" value="1"/>
</dbReference>
<dbReference type="PROSITE" id="PS50883">
    <property type="entry name" value="EAL"/>
    <property type="match status" value="1"/>
</dbReference>
<dbReference type="Gene3D" id="3.30.70.270">
    <property type="match status" value="1"/>
</dbReference>
<evidence type="ECO:0000259" key="2">
    <source>
        <dbReference type="PROSITE" id="PS50883"/>
    </source>
</evidence>
<keyword evidence="1" id="KW-0812">Transmembrane</keyword>
<evidence type="ECO:0000313" key="5">
    <source>
        <dbReference type="Proteomes" id="UP001155586"/>
    </source>
</evidence>
<dbReference type="InterPro" id="IPR001633">
    <property type="entry name" value="EAL_dom"/>
</dbReference>
<dbReference type="SMART" id="SM00267">
    <property type="entry name" value="GGDEF"/>
    <property type="match status" value="1"/>
</dbReference>
<accession>A0A9X3CI36</accession>
<dbReference type="Pfam" id="PF00563">
    <property type="entry name" value="EAL"/>
    <property type="match status" value="1"/>
</dbReference>
<organism evidence="4 5">
    <name type="scientific">Vibrio paucivorans</name>
    <dbReference type="NCBI Taxonomy" id="2829489"/>
    <lineage>
        <taxon>Bacteria</taxon>
        <taxon>Pseudomonadati</taxon>
        <taxon>Pseudomonadota</taxon>
        <taxon>Gammaproteobacteria</taxon>
        <taxon>Vibrionales</taxon>
        <taxon>Vibrionaceae</taxon>
        <taxon>Vibrio</taxon>
    </lineage>
</organism>
<feature type="transmembrane region" description="Helical" evidence="1">
    <location>
        <begin position="35"/>
        <end position="54"/>
    </location>
</feature>
<dbReference type="InterPro" id="IPR000160">
    <property type="entry name" value="GGDEF_dom"/>
</dbReference>
<proteinExistence type="predicted"/>
<feature type="domain" description="EAL" evidence="2">
    <location>
        <begin position="272"/>
        <end position="490"/>
    </location>
</feature>
<dbReference type="PROSITE" id="PS50887">
    <property type="entry name" value="GGDEF"/>
    <property type="match status" value="1"/>
</dbReference>
<dbReference type="InterPro" id="IPR029787">
    <property type="entry name" value="Nucleotide_cyclase"/>
</dbReference>
<name>A0A9X3CI36_9VIBR</name>
<feature type="non-terminal residue" evidence="4">
    <location>
        <position position="490"/>
    </location>
</feature>
<feature type="transmembrane region" description="Helical" evidence="1">
    <location>
        <begin position="66"/>
        <end position="93"/>
    </location>
</feature>
<dbReference type="SUPFAM" id="SSF55073">
    <property type="entry name" value="Nucleotide cyclase"/>
    <property type="match status" value="1"/>
</dbReference>
<dbReference type="PANTHER" id="PTHR33121:SF70">
    <property type="entry name" value="SIGNALING PROTEIN YKOW"/>
    <property type="match status" value="1"/>
</dbReference>
<keyword evidence="1" id="KW-1133">Transmembrane helix</keyword>
<dbReference type="SMART" id="SM00052">
    <property type="entry name" value="EAL"/>
    <property type="match status" value="1"/>
</dbReference>
<dbReference type="RefSeq" id="WP_265689298.1">
    <property type="nucleotide sequence ID" value="NZ_JAKRRX010000197.1"/>
</dbReference>
<feature type="domain" description="GGDEF" evidence="3">
    <location>
        <begin position="132"/>
        <end position="264"/>
    </location>
</feature>
<dbReference type="PANTHER" id="PTHR33121">
    <property type="entry name" value="CYCLIC DI-GMP PHOSPHODIESTERASE PDEF"/>
    <property type="match status" value="1"/>
</dbReference>
<evidence type="ECO:0000313" key="4">
    <source>
        <dbReference type="EMBL" id="MCW8336232.1"/>
    </source>
</evidence>
<reference evidence="4" key="1">
    <citation type="submission" date="2022-02" db="EMBL/GenBank/DDBJ databases">
        <title>Vibrio sp. nov., a new bacterium isolated from Bohai sea, China.</title>
        <authorList>
            <person name="Yuan Y."/>
        </authorList>
    </citation>
    <scope>NUCLEOTIDE SEQUENCE</scope>
    <source>
        <strain evidence="4">DBSS07</strain>
    </source>
</reference>
<feature type="transmembrane region" description="Helical" evidence="1">
    <location>
        <begin position="6"/>
        <end position="23"/>
    </location>
</feature>
<dbReference type="InterPro" id="IPR043128">
    <property type="entry name" value="Rev_trsase/Diguanyl_cyclase"/>
</dbReference>
<dbReference type="CDD" id="cd01948">
    <property type="entry name" value="EAL"/>
    <property type="match status" value="1"/>
</dbReference>
<dbReference type="Pfam" id="PF00990">
    <property type="entry name" value="GGDEF"/>
    <property type="match status" value="1"/>
</dbReference>
<dbReference type="InterPro" id="IPR035919">
    <property type="entry name" value="EAL_sf"/>
</dbReference>
<dbReference type="SUPFAM" id="SSF141868">
    <property type="entry name" value="EAL domain-like"/>
    <property type="match status" value="1"/>
</dbReference>
<gene>
    <name evidence="4" type="ORF">MD483_20690</name>
</gene>
<dbReference type="NCBIfam" id="TIGR00254">
    <property type="entry name" value="GGDEF"/>
    <property type="match status" value="1"/>
</dbReference>
<evidence type="ECO:0000256" key="1">
    <source>
        <dbReference type="SAM" id="Phobius"/>
    </source>
</evidence>
<dbReference type="AlphaFoldDB" id="A0A9X3CI36"/>
<dbReference type="InterPro" id="IPR050706">
    <property type="entry name" value="Cyclic-di-GMP_PDE-like"/>
</dbReference>
<dbReference type="EMBL" id="JAKRRX010000197">
    <property type="protein sequence ID" value="MCW8336232.1"/>
    <property type="molecule type" value="Genomic_DNA"/>
</dbReference>
<dbReference type="Gene3D" id="3.20.20.450">
    <property type="entry name" value="EAL domain"/>
    <property type="match status" value="1"/>
</dbReference>
<comment type="caution">
    <text evidence="4">The sequence shown here is derived from an EMBL/GenBank/DDBJ whole genome shotgun (WGS) entry which is preliminary data.</text>
</comment>
<protein>
    <submittedName>
        <fullName evidence="4">Bifunctional diguanylate cyclase/phosphodiesterase</fullName>
    </submittedName>
</protein>